<dbReference type="InterPro" id="IPR009057">
    <property type="entry name" value="Homeodomain-like_sf"/>
</dbReference>
<keyword evidence="2 4" id="KW-0238">DNA-binding</keyword>
<dbReference type="InterPro" id="IPR001647">
    <property type="entry name" value="HTH_TetR"/>
</dbReference>
<dbReference type="GO" id="GO:0003677">
    <property type="term" value="F:DNA binding"/>
    <property type="evidence" value="ECO:0007669"/>
    <property type="project" value="UniProtKB-UniRule"/>
</dbReference>
<evidence type="ECO:0000259" key="5">
    <source>
        <dbReference type="PROSITE" id="PS50977"/>
    </source>
</evidence>
<dbReference type="InterPro" id="IPR036271">
    <property type="entry name" value="Tet_transcr_reg_TetR-rel_C_sf"/>
</dbReference>
<dbReference type="Gene3D" id="1.10.357.10">
    <property type="entry name" value="Tetracycline Repressor, domain 2"/>
    <property type="match status" value="1"/>
</dbReference>
<dbReference type="PROSITE" id="PS50977">
    <property type="entry name" value="HTH_TETR_2"/>
    <property type="match status" value="1"/>
</dbReference>
<dbReference type="SUPFAM" id="SSF48498">
    <property type="entry name" value="Tetracyclin repressor-like, C-terminal domain"/>
    <property type="match status" value="1"/>
</dbReference>
<accession>A0AAU6WGT5</accession>
<feature type="domain" description="HTH tetR-type" evidence="5">
    <location>
        <begin position="6"/>
        <end position="66"/>
    </location>
</feature>
<dbReference type="KEGG" id="gey:QMQ05_07605"/>
<organism evidence="6 7">
    <name type="scientific">Glutamicibacter ectropisis</name>
    <dbReference type="NCBI Taxonomy" id="3046593"/>
    <lineage>
        <taxon>Bacteria</taxon>
        <taxon>Bacillati</taxon>
        <taxon>Actinomycetota</taxon>
        <taxon>Actinomycetes</taxon>
        <taxon>Micrococcales</taxon>
        <taxon>Micrococcaceae</taxon>
        <taxon>Glutamicibacter</taxon>
    </lineage>
</organism>
<dbReference type="PANTHER" id="PTHR47506:SF1">
    <property type="entry name" value="HTH-TYPE TRANSCRIPTIONAL REGULATOR YJDC"/>
    <property type="match status" value="1"/>
</dbReference>
<dbReference type="SUPFAM" id="SSF46689">
    <property type="entry name" value="Homeodomain-like"/>
    <property type="match status" value="1"/>
</dbReference>
<reference evidence="6 7" key="1">
    <citation type="submission" date="2023-05" db="EMBL/GenBank/DDBJ databases">
        <title>Glutamicibacter sp. B1, complete genome.</title>
        <authorList>
            <person name="Long Y.H."/>
            <person name="Fang T."/>
            <person name="Li X.Y."/>
        </authorList>
    </citation>
    <scope>NUCLEOTIDE SEQUENCE [LARGE SCALE GENOMIC DNA]</scope>
    <source>
        <strain evidence="6 7">B1</strain>
    </source>
</reference>
<dbReference type="Pfam" id="PF00440">
    <property type="entry name" value="TetR_N"/>
    <property type="match status" value="1"/>
</dbReference>
<gene>
    <name evidence="6" type="ORF">QMQ05_07605</name>
</gene>
<dbReference type="Gene3D" id="1.10.10.60">
    <property type="entry name" value="Homeodomain-like"/>
    <property type="match status" value="1"/>
</dbReference>
<feature type="DNA-binding region" description="H-T-H motif" evidence="4">
    <location>
        <begin position="29"/>
        <end position="48"/>
    </location>
</feature>
<keyword evidence="7" id="KW-1185">Reference proteome</keyword>
<evidence type="ECO:0000256" key="4">
    <source>
        <dbReference type="PROSITE-ProRule" id="PRU00335"/>
    </source>
</evidence>
<dbReference type="Proteomes" id="UP001486888">
    <property type="component" value="Chromosome"/>
</dbReference>
<proteinExistence type="predicted"/>
<keyword evidence="3" id="KW-0804">Transcription</keyword>
<keyword evidence="1" id="KW-0805">Transcription regulation</keyword>
<dbReference type="RefSeq" id="WP_345474344.1">
    <property type="nucleotide sequence ID" value="NZ_CP125942.1"/>
</dbReference>
<evidence type="ECO:0000256" key="2">
    <source>
        <dbReference type="ARBA" id="ARBA00023125"/>
    </source>
</evidence>
<sequence>MARTLAFDSTAVIKKARSLFWAKGFEAASIPELEAATGLSRSSIYNSFGSKRGLFDAAVQSYLNEIVRPRLQPLTTENVDSDALIEYFDGLISIFSQPDALPTSNGCMLINTASSPLSTDSHVSAVVQTYREELESAFSRGIQAFRGDLDSAVQQRLASTVTGLVVAAFALVRIAPEQARTLLEDAKALVISEP</sequence>
<dbReference type="EMBL" id="CP125942">
    <property type="protein sequence ID" value="XAO47368.1"/>
    <property type="molecule type" value="Genomic_DNA"/>
</dbReference>
<dbReference type="AlphaFoldDB" id="A0AAU6WGT5"/>
<evidence type="ECO:0000256" key="1">
    <source>
        <dbReference type="ARBA" id="ARBA00023015"/>
    </source>
</evidence>
<dbReference type="PANTHER" id="PTHR47506">
    <property type="entry name" value="TRANSCRIPTIONAL REGULATORY PROTEIN"/>
    <property type="match status" value="1"/>
</dbReference>
<name>A0AAU6WGT5_9MICC</name>
<evidence type="ECO:0000313" key="7">
    <source>
        <dbReference type="Proteomes" id="UP001486888"/>
    </source>
</evidence>
<evidence type="ECO:0000313" key="6">
    <source>
        <dbReference type="EMBL" id="XAO47368.1"/>
    </source>
</evidence>
<protein>
    <submittedName>
        <fullName evidence="6">TetR/AcrR family transcriptional regulator</fullName>
    </submittedName>
</protein>
<dbReference type="PRINTS" id="PR00455">
    <property type="entry name" value="HTHTETR"/>
</dbReference>
<evidence type="ECO:0000256" key="3">
    <source>
        <dbReference type="ARBA" id="ARBA00023163"/>
    </source>
</evidence>